<evidence type="ECO:0008006" key="6">
    <source>
        <dbReference type="Google" id="ProtNLM"/>
    </source>
</evidence>
<organism evidence="4 5">
    <name type="scientific">Nocardia gamkensis</name>
    <dbReference type="NCBI Taxonomy" id="352869"/>
    <lineage>
        <taxon>Bacteria</taxon>
        <taxon>Bacillati</taxon>
        <taxon>Actinomycetota</taxon>
        <taxon>Actinomycetes</taxon>
        <taxon>Mycobacteriales</taxon>
        <taxon>Nocardiaceae</taxon>
        <taxon>Nocardia</taxon>
    </lineage>
</organism>
<evidence type="ECO:0000313" key="5">
    <source>
        <dbReference type="Proteomes" id="UP000540698"/>
    </source>
</evidence>
<dbReference type="Pfam" id="PF11795">
    <property type="entry name" value="DUF3322"/>
    <property type="match status" value="1"/>
</dbReference>
<feature type="region of interest" description="Disordered" evidence="1">
    <location>
        <begin position="418"/>
        <end position="437"/>
    </location>
</feature>
<sequence length="437" mass="48078">MTARLVTVQEAVDSVCRRIDQKWADAVCAEHGIDAPVTFSVPLRPGLSTGKRVGQIGYDRWHEWHVAWRLFETKVISGIERVQIIRKPVTIRGVADEFPAMLVAETPTAAIELVARAQASPLAVDIDRARSLAAALAAVGATLTPATLKATYRLADSDTAVLFEAVSWLRDHPDVGGWTARQLPVPGMHSKWLETHGALLAMVAGRDVRAEVRPRLAVVHLTYVDPDYAASGRRRHDSWTTGDVHNLAYEPRVVLIVENRDCRLWFPPAQDTIIVEGGGKAAASLLASIAWIRQAEHVVYWGDIDADGYAILDRLRDAMGTPMTDSLQVKTVHSILMDAADLHRYARHGVNHDKAGRPIKPSPARLTHLTQAEADAYDSVATAGPAPFRRIEQEAMPLSDVAARLESLINTLDSDLASRSVTPRSTQPDLRYARRQR</sequence>
<dbReference type="Pfam" id="PF09983">
    <property type="entry name" value="JetD_C"/>
    <property type="match status" value="1"/>
</dbReference>
<dbReference type="InterPro" id="IPR024537">
    <property type="entry name" value="DUF3322"/>
</dbReference>
<dbReference type="AlphaFoldDB" id="A0A7X6L5A2"/>
<keyword evidence="5" id="KW-1185">Reference proteome</keyword>
<gene>
    <name evidence="4" type="ORF">HGB38_17130</name>
</gene>
<dbReference type="EMBL" id="JAAXOS010000007">
    <property type="protein sequence ID" value="NKY27935.1"/>
    <property type="molecule type" value="Genomic_DNA"/>
</dbReference>
<dbReference type="RefSeq" id="WP_063910294.1">
    <property type="nucleotide sequence ID" value="NZ_JAAXOS010000007.1"/>
</dbReference>
<evidence type="ECO:0000256" key="1">
    <source>
        <dbReference type="SAM" id="MobiDB-lite"/>
    </source>
</evidence>
<feature type="domain" description="Wadjet protein JetD C-terminal" evidence="2">
    <location>
        <begin position="217"/>
        <end position="403"/>
    </location>
</feature>
<feature type="domain" description="DUF3322" evidence="3">
    <location>
        <begin position="18"/>
        <end position="201"/>
    </location>
</feature>
<protein>
    <recommendedName>
        <fullName evidence="6">Wadjet protein JetD C-terminal domain-containing protein</fullName>
    </recommendedName>
</protein>
<evidence type="ECO:0000259" key="2">
    <source>
        <dbReference type="Pfam" id="PF09983"/>
    </source>
</evidence>
<dbReference type="InterPro" id="IPR024534">
    <property type="entry name" value="JetD_C"/>
</dbReference>
<comment type="caution">
    <text evidence="4">The sequence shown here is derived from an EMBL/GenBank/DDBJ whole genome shotgun (WGS) entry which is preliminary data.</text>
</comment>
<feature type="compositionally biased region" description="Polar residues" evidence="1">
    <location>
        <begin position="418"/>
        <end position="428"/>
    </location>
</feature>
<dbReference type="Proteomes" id="UP000540698">
    <property type="component" value="Unassembled WGS sequence"/>
</dbReference>
<accession>A0A7X6L5A2</accession>
<reference evidence="4 5" key="1">
    <citation type="submission" date="2020-04" db="EMBL/GenBank/DDBJ databases">
        <title>MicrobeNet Type strains.</title>
        <authorList>
            <person name="Nicholson A.C."/>
        </authorList>
    </citation>
    <scope>NUCLEOTIDE SEQUENCE [LARGE SCALE GENOMIC DNA]</scope>
    <source>
        <strain evidence="4 5">DSM 44956</strain>
    </source>
</reference>
<name>A0A7X6L5A2_9NOCA</name>
<proteinExistence type="predicted"/>
<evidence type="ECO:0000313" key="4">
    <source>
        <dbReference type="EMBL" id="NKY27935.1"/>
    </source>
</evidence>
<evidence type="ECO:0000259" key="3">
    <source>
        <dbReference type="Pfam" id="PF11795"/>
    </source>
</evidence>